<organism evidence="3 4">
    <name type="scientific">Rotaria magnacalcarata</name>
    <dbReference type="NCBI Taxonomy" id="392030"/>
    <lineage>
        <taxon>Eukaryota</taxon>
        <taxon>Metazoa</taxon>
        <taxon>Spiralia</taxon>
        <taxon>Gnathifera</taxon>
        <taxon>Rotifera</taxon>
        <taxon>Eurotatoria</taxon>
        <taxon>Bdelloidea</taxon>
        <taxon>Philodinida</taxon>
        <taxon>Philodinidae</taxon>
        <taxon>Rotaria</taxon>
    </lineage>
</organism>
<evidence type="ECO:0000313" key="4">
    <source>
        <dbReference type="Proteomes" id="UP000663824"/>
    </source>
</evidence>
<name>A0A816WTB0_9BILA</name>
<gene>
    <name evidence="2" type="ORF">KQP761_LOCUS68</name>
    <name evidence="3" type="ORF">MBJ925_LOCUS28987</name>
</gene>
<feature type="compositionally biased region" description="Basic residues" evidence="1">
    <location>
        <begin position="563"/>
        <end position="575"/>
    </location>
</feature>
<evidence type="ECO:0000256" key="1">
    <source>
        <dbReference type="SAM" id="MobiDB-lite"/>
    </source>
</evidence>
<reference evidence="3" key="1">
    <citation type="submission" date="2021-02" db="EMBL/GenBank/DDBJ databases">
        <authorList>
            <person name="Nowell W R."/>
        </authorList>
    </citation>
    <scope>NUCLEOTIDE SEQUENCE</scope>
</reference>
<feature type="region of interest" description="Disordered" evidence="1">
    <location>
        <begin position="309"/>
        <end position="335"/>
    </location>
</feature>
<accession>A0A816WTB0</accession>
<comment type="caution">
    <text evidence="3">The sequence shown here is derived from an EMBL/GenBank/DDBJ whole genome shotgun (WGS) entry which is preliminary data.</text>
</comment>
<evidence type="ECO:0000313" key="2">
    <source>
        <dbReference type="EMBL" id="CAF1205532.1"/>
    </source>
</evidence>
<feature type="compositionally biased region" description="Low complexity" evidence="1">
    <location>
        <begin position="452"/>
        <end position="473"/>
    </location>
</feature>
<feature type="compositionally biased region" description="Polar residues" evidence="1">
    <location>
        <begin position="417"/>
        <end position="451"/>
    </location>
</feature>
<sequence>MQKNTTTTSDDDDDDDDGGGGGGGCGGGGAFVVVLLRRRDIPCNTLYILNREKGRDVQKRKNREDKKIIITMTIRQQNANEELVHKLRLMLNDLPTLRTRALKKLKHWREAAIKRLLERQRELEKTLLDKFERLEFDTQLFVEKIERKKANPQRRWQSEPLDYHNKSEIDRISTNLRSIRKELEQSKLILAGNKFDDDMNKLLADDFIPAKLSNISRHNENSPTKTAVHKSYENNDLGSELKRVLEICTSPRRSSSSLSADEMKYGFILPKPKVLLTKKKKKKKFDAHQPNLVSKAKLSPLPSIDHTEYSYDAKSKQTTTKATKSFQPKPGSQTVGIQRRNSRTITNVSIQQPNISTNINDQKDKNEANNNPKLFAFESFDDSIRRFQRLREIRKHLRTKYDDRSQKQSTESILTTSTNAIENTEAISDSRTGSQQKSVGNLNRPISNGTHSMPSTPITIKSSISASTTTTPPRKNGETRHTLLAREPVSIPIERVGNISNSDVLELYDKAVNSVQISNDVLSTRDRRHRSRTVEVNQIQAVDNQIYGCPSQSKIKQQTYHRSGSHKHRHQRLSFRRLSEDTQDKQLQLRQNNDNHNDSSQNGSNDAWLDIGQDHWTNLLENGWRPTTTTPGVNHIIIHDSDTNHCRENKKQNLNMKIIDLYEQISRSDYISLFEQLEFAYGRTINLGNEFWRFLEINGNHHLCLYHQLNKQFIMFKPDVSLLCLPWSYDGIIDVSWSKTTNTWVVATQTQIIICNHSFSKILQSIDINGDWPKRITSCQSSIFHTYKIPSSSLTSPLSSSLNSTSHNDRPQFLLERYDYKLNSMGKHILESSTIWDIEADDVTEHLAVLCDVALLIFDYQLNLLKQIEVTGFKVSTDHFGGWIIADYNASCIWQIRRNEYLKANKILHVERPWSAIIDQSTWTLVTLSETQNRAKRLLFFNLKNLPVSLLTANTTRSQSQLSISTSSTMSNLST</sequence>
<feature type="region of interest" description="Disordered" evidence="1">
    <location>
        <begin position="417"/>
        <end position="483"/>
    </location>
</feature>
<feature type="region of interest" description="Disordered" evidence="1">
    <location>
        <begin position="1"/>
        <end position="22"/>
    </location>
</feature>
<protein>
    <submittedName>
        <fullName evidence="3">Uncharacterized protein</fullName>
    </submittedName>
</protein>
<dbReference type="Proteomes" id="UP000663834">
    <property type="component" value="Unassembled WGS sequence"/>
</dbReference>
<dbReference type="Proteomes" id="UP000663824">
    <property type="component" value="Unassembled WGS sequence"/>
</dbReference>
<feature type="compositionally biased region" description="Low complexity" evidence="1">
    <location>
        <begin position="316"/>
        <end position="325"/>
    </location>
</feature>
<dbReference type="EMBL" id="CAJNOW010000009">
    <property type="protein sequence ID" value="CAF1205532.1"/>
    <property type="molecule type" value="Genomic_DNA"/>
</dbReference>
<dbReference type="EMBL" id="CAJNRE010015556">
    <property type="protein sequence ID" value="CAF2138239.1"/>
    <property type="molecule type" value="Genomic_DNA"/>
</dbReference>
<dbReference type="AlphaFoldDB" id="A0A816WTB0"/>
<dbReference type="OrthoDB" id="10024167at2759"/>
<proteinExistence type="predicted"/>
<feature type="compositionally biased region" description="Acidic residues" evidence="1">
    <location>
        <begin position="9"/>
        <end position="18"/>
    </location>
</feature>
<feature type="region of interest" description="Disordered" evidence="1">
    <location>
        <begin position="558"/>
        <end position="583"/>
    </location>
</feature>
<evidence type="ECO:0000313" key="3">
    <source>
        <dbReference type="EMBL" id="CAF2138239.1"/>
    </source>
</evidence>